<comment type="caution">
    <text evidence="2">The sequence shown here is derived from an EMBL/GenBank/DDBJ whole genome shotgun (WGS) entry which is preliminary data.</text>
</comment>
<dbReference type="Proteomes" id="UP000538147">
    <property type="component" value="Unassembled WGS sequence"/>
</dbReference>
<dbReference type="GO" id="GO:0030288">
    <property type="term" value="C:outer membrane-bounded periplasmic space"/>
    <property type="evidence" value="ECO:0007669"/>
    <property type="project" value="InterPro"/>
</dbReference>
<feature type="signal peptide" evidence="1">
    <location>
        <begin position="1"/>
        <end position="25"/>
    </location>
</feature>
<dbReference type="InterPro" id="IPR005534">
    <property type="entry name" value="Curli_assmbl/transp-comp_CsgG"/>
</dbReference>
<gene>
    <name evidence="2" type="ORF">FHS79_000346</name>
</gene>
<dbReference type="Pfam" id="PF03783">
    <property type="entry name" value="CsgG"/>
    <property type="match status" value="1"/>
</dbReference>
<evidence type="ECO:0000313" key="2">
    <source>
        <dbReference type="EMBL" id="MBB6226193.1"/>
    </source>
</evidence>
<sequence length="324" mass="33966">MKIQIAGSVVFAAVALMGLSSPAAAQMKSKAGKEIEKDRAQKTAELPICAKPLGTLALAEPENLENRWWTSLGLSSPEALIRVYVQQSKCFRLVNRSNRGMAAMQQERSLAAAGETRRGGTFGKGQMVEADFTVIPDIVTSNNNKGGLKIGSLIGGFVPGFGGALLGGLDIKKRSANVILNVVNNKSSEEFVAEGQSKKSDLGFGAGGGFFSGGFLGAGGASGYDNTEMGQVIALAYLDAYTKLVNDLGGLENAIGGQQAERAVAMKNSGRMFTTADIKSKVLKPLDSGAMLYPTGNKLNGLWEVEDELGSKGWVPEVAIAIAR</sequence>
<reference evidence="2 3" key="1">
    <citation type="submission" date="2020-08" db="EMBL/GenBank/DDBJ databases">
        <title>Genomic Encyclopedia of Type Strains, Phase IV (KMG-IV): sequencing the most valuable type-strain genomes for metagenomic binning, comparative biology and taxonomic classification.</title>
        <authorList>
            <person name="Goeker M."/>
        </authorList>
    </citation>
    <scope>NUCLEOTIDE SEQUENCE [LARGE SCALE GENOMIC DNA]</scope>
    <source>
        <strain evidence="2 3">DSM 102189</strain>
    </source>
</reference>
<name>A0A841L5E8_9SPHN</name>
<proteinExistence type="predicted"/>
<dbReference type="AlphaFoldDB" id="A0A841L5E8"/>
<protein>
    <submittedName>
        <fullName evidence="2">Curli biogenesis system outer membrane secretion channel CsgG</fullName>
    </submittedName>
</protein>
<keyword evidence="3" id="KW-1185">Reference proteome</keyword>
<dbReference type="EMBL" id="JACIIV010000002">
    <property type="protein sequence ID" value="MBB6226193.1"/>
    <property type="molecule type" value="Genomic_DNA"/>
</dbReference>
<keyword evidence="1" id="KW-0732">Signal</keyword>
<accession>A0A841L5E8</accession>
<organism evidence="2 3">
    <name type="scientific">Polymorphobacter multimanifer</name>
    <dbReference type="NCBI Taxonomy" id="1070431"/>
    <lineage>
        <taxon>Bacteria</taxon>
        <taxon>Pseudomonadati</taxon>
        <taxon>Pseudomonadota</taxon>
        <taxon>Alphaproteobacteria</taxon>
        <taxon>Sphingomonadales</taxon>
        <taxon>Sphingosinicellaceae</taxon>
        <taxon>Polymorphobacter</taxon>
    </lineage>
</organism>
<evidence type="ECO:0000256" key="1">
    <source>
        <dbReference type="SAM" id="SignalP"/>
    </source>
</evidence>
<evidence type="ECO:0000313" key="3">
    <source>
        <dbReference type="Proteomes" id="UP000538147"/>
    </source>
</evidence>
<feature type="chain" id="PRO_5032999877" evidence="1">
    <location>
        <begin position="26"/>
        <end position="324"/>
    </location>
</feature>
<dbReference type="RefSeq" id="WP_184194427.1">
    <property type="nucleotide sequence ID" value="NZ_BMOX01000010.1"/>
</dbReference>